<organism evidence="1 2">
    <name type="scientific">Amycolatopsis eburnea</name>
    <dbReference type="NCBI Taxonomy" id="2267691"/>
    <lineage>
        <taxon>Bacteria</taxon>
        <taxon>Bacillati</taxon>
        <taxon>Actinomycetota</taxon>
        <taxon>Actinomycetes</taxon>
        <taxon>Pseudonocardiales</taxon>
        <taxon>Pseudonocardiaceae</taxon>
        <taxon>Amycolatopsis</taxon>
    </lineage>
</organism>
<dbReference type="Proteomes" id="UP000267081">
    <property type="component" value="Unassembled WGS sequence"/>
</dbReference>
<proteinExistence type="predicted"/>
<accession>A0A3R9E3L3</accession>
<dbReference type="OrthoDB" id="9911419at2"/>
<dbReference type="EMBL" id="RSEC01000032">
    <property type="protein sequence ID" value="RSD21997.1"/>
    <property type="molecule type" value="Genomic_DNA"/>
</dbReference>
<comment type="caution">
    <text evidence="1">The sequence shown here is derived from an EMBL/GenBank/DDBJ whole genome shotgun (WGS) entry which is preliminary data.</text>
</comment>
<protein>
    <submittedName>
        <fullName evidence="1">Uncharacterized protein</fullName>
    </submittedName>
</protein>
<keyword evidence="2" id="KW-1185">Reference proteome</keyword>
<dbReference type="AlphaFoldDB" id="A0A3R9E3L3"/>
<evidence type="ECO:0000313" key="1">
    <source>
        <dbReference type="EMBL" id="RSD21997.1"/>
    </source>
</evidence>
<gene>
    <name evidence="1" type="ORF">EIY87_09270</name>
</gene>
<sequence length="61" mass="6956">MVQRRRYATRDELAALMADRMRGENDMDSTWEDHANAALDALAELHVPVDALVKIMAEEEI</sequence>
<name>A0A3R9E3L3_9PSEU</name>
<reference evidence="1 2" key="1">
    <citation type="submission" date="2018-12" db="EMBL/GenBank/DDBJ databases">
        <title>Amycolatopsis eburnea sp. nov. actinomycete associate with arbuscular mycorrhiza fungal spore.</title>
        <authorList>
            <person name="Lumyong S."/>
            <person name="Chaiya L."/>
        </authorList>
    </citation>
    <scope>NUCLEOTIDE SEQUENCE [LARGE SCALE GENOMIC DNA]</scope>
    <source>
        <strain evidence="1 2">GLM-1</strain>
    </source>
</reference>
<dbReference type="RefSeq" id="WP_125307247.1">
    <property type="nucleotide sequence ID" value="NZ_RSEC01000032.1"/>
</dbReference>
<evidence type="ECO:0000313" key="2">
    <source>
        <dbReference type="Proteomes" id="UP000267081"/>
    </source>
</evidence>